<dbReference type="AlphaFoldDB" id="A0A1X9MB49"/>
<dbReference type="Proteomes" id="UP000193006">
    <property type="component" value="Chromosome"/>
</dbReference>
<dbReference type="EMBL" id="CP020814">
    <property type="protein sequence ID" value="ARK30647.1"/>
    <property type="molecule type" value="Genomic_DNA"/>
</dbReference>
<keyword evidence="2" id="KW-1185">Reference proteome</keyword>
<dbReference type="STRING" id="199441.BkAM31D_12865"/>
<sequence>MRVITKILAALKENIENKDSMYFTMMHSKAIGYSQFCTDYRSKGDER</sequence>
<proteinExistence type="predicted"/>
<gene>
    <name evidence="1" type="ORF">BkAM31D_12865</name>
</gene>
<evidence type="ECO:0000313" key="2">
    <source>
        <dbReference type="Proteomes" id="UP000193006"/>
    </source>
</evidence>
<reference evidence="1 2" key="1">
    <citation type="submission" date="2017-04" db="EMBL/GenBank/DDBJ databases">
        <title>Bacillus krulwichiae AM31D Genome sequencing and assembly.</title>
        <authorList>
            <person name="Krulwich T.A."/>
            <person name="Anastor L."/>
            <person name="Ehrlich R."/>
            <person name="Ehrlich G.D."/>
            <person name="Janto B."/>
        </authorList>
    </citation>
    <scope>NUCLEOTIDE SEQUENCE [LARGE SCALE GENOMIC DNA]</scope>
    <source>
        <strain evidence="1 2">AM31D</strain>
    </source>
</reference>
<evidence type="ECO:0000313" key="1">
    <source>
        <dbReference type="EMBL" id="ARK30647.1"/>
    </source>
</evidence>
<organism evidence="1 2">
    <name type="scientific">Halalkalibacter krulwichiae</name>
    <dbReference type="NCBI Taxonomy" id="199441"/>
    <lineage>
        <taxon>Bacteria</taxon>
        <taxon>Bacillati</taxon>
        <taxon>Bacillota</taxon>
        <taxon>Bacilli</taxon>
        <taxon>Bacillales</taxon>
        <taxon>Bacillaceae</taxon>
        <taxon>Halalkalibacter</taxon>
    </lineage>
</organism>
<dbReference type="KEGG" id="bkw:BkAM31D_12865"/>
<name>A0A1X9MB49_9BACI</name>
<dbReference type="RefSeq" id="WP_157076730.1">
    <property type="nucleotide sequence ID" value="NZ_CP020814.1"/>
</dbReference>
<protein>
    <submittedName>
        <fullName evidence="1">Uncharacterized protein</fullName>
    </submittedName>
</protein>
<accession>A0A1X9MB49</accession>